<sequence>MLPEKRVENQIKKFLDRHNAYWFKTLGGSVPAGTADIIACVNGYFIAIEVKKPSGGKVSALQEFHINKVKQSGGIAFVANSVEVVENTLKTEGVIT</sequence>
<evidence type="ECO:0000313" key="6">
    <source>
        <dbReference type="Proteomes" id="UP000540056"/>
    </source>
</evidence>
<proteinExistence type="predicted"/>
<keyword evidence="3" id="KW-0378">Hydrolase</keyword>
<comment type="cofactor">
    <cofactor evidence="1">
        <name>Mg(2+)</name>
        <dbReference type="ChEBI" id="CHEBI:18420"/>
    </cofactor>
</comment>
<gene>
    <name evidence="5" type="ORF">H3232_04960</name>
</gene>
<dbReference type="InterPro" id="IPR011335">
    <property type="entry name" value="Restrct_endonuc-II-like"/>
</dbReference>
<keyword evidence="6" id="KW-1185">Reference proteome</keyword>
<evidence type="ECO:0000256" key="2">
    <source>
        <dbReference type="ARBA" id="ARBA00022722"/>
    </source>
</evidence>
<feature type="domain" description="VRR-NUC" evidence="4">
    <location>
        <begin position="2"/>
        <end position="83"/>
    </location>
</feature>
<dbReference type="RefSeq" id="WP_182023304.1">
    <property type="nucleotide sequence ID" value="NZ_JACGAM010000007.1"/>
</dbReference>
<dbReference type="Proteomes" id="UP000540056">
    <property type="component" value="Unassembled WGS sequence"/>
</dbReference>
<keyword evidence="2" id="KW-0540">Nuclease</keyword>
<protein>
    <submittedName>
        <fullName evidence="5">VRR-NUC domain-containing protein</fullName>
    </submittedName>
</protein>
<evidence type="ECO:0000313" key="5">
    <source>
        <dbReference type="EMBL" id="MBA5746555.1"/>
    </source>
</evidence>
<dbReference type="SMART" id="SM00990">
    <property type="entry name" value="VRR_NUC"/>
    <property type="match status" value="1"/>
</dbReference>
<organism evidence="5 6">
    <name type="scientific">Aerococcus urinaeequi</name>
    <dbReference type="NCBI Taxonomy" id="51665"/>
    <lineage>
        <taxon>Bacteria</taxon>
        <taxon>Bacillati</taxon>
        <taxon>Bacillota</taxon>
        <taxon>Bacilli</taxon>
        <taxon>Lactobacillales</taxon>
        <taxon>Aerococcaceae</taxon>
        <taxon>Aerococcus</taxon>
    </lineage>
</organism>
<dbReference type="EMBL" id="JACGAN010000007">
    <property type="protein sequence ID" value="MBA5746555.1"/>
    <property type="molecule type" value="Genomic_DNA"/>
</dbReference>
<evidence type="ECO:0000256" key="1">
    <source>
        <dbReference type="ARBA" id="ARBA00001946"/>
    </source>
</evidence>
<dbReference type="Gene3D" id="3.40.1350.10">
    <property type="match status" value="1"/>
</dbReference>
<dbReference type="InterPro" id="IPR011856">
    <property type="entry name" value="tRNA_endonuc-like_dom_sf"/>
</dbReference>
<comment type="caution">
    <text evidence="5">The sequence shown here is derived from an EMBL/GenBank/DDBJ whole genome shotgun (WGS) entry which is preliminary data.</text>
</comment>
<evidence type="ECO:0000256" key="3">
    <source>
        <dbReference type="ARBA" id="ARBA00022801"/>
    </source>
</evidence>
<dbReference type="InterPro" id="IPR014883">
    <property type="entry name" value="VRR_NUC"/>
</dbReference>
<evidence type="ECO:0000259" key="4">
    <source>
        <dbReference type="SMART" id="SM00990"/>
    </source>
</evidence>
<accession>A0ABR5ZY00</accession>
<name>A0ABR5ZY00_9LACT</name>
<dbReference type="SUPFAM" id="SSF52980">
    <property type="entry name" value="Restriction endonuclease-like"/>
    <property type="match status" value="1"/>
</dbReference>
<reference evidence="5 6" key="1">
    <citation type="submission" date="2020-07" db="EMBL/GenBank/DDBJ databases">
        <title>Draft Genome Sequences of Lactobacillales Isolated from the International Space Station.</title>
        <authorList>
            <person name="Bharadwaj A.R."/>
            <person name="Singh N.K."/>
            <person name="Wood J.M."/>
            <person name="Debieu M."/>
            <person name="O'Hara N.B."/>
            <person name="Karouia F."/>
            <person name="Mason C.E."/>
            <person name="Venkateswaran K."/>
        </authorList>
    </citation>
    <scope>NUCLEOTIDE SEQUENCE [LARGE SCALE GENOMIC DNA]</scope>
    <source>
        <strain evidence="5 6">151250015-1-258-55</strain>
    </source>
</reference>